<dbReference type="Proteomes" id="UP000076476">
    <property type="component" value="Unassembled WGS sequence"/>
</dbReference>
<feature type="region of interest" description="Disordered" evidence="1">
    <location>
        <begin position="27"/>
        <end position="50"/>
    </location>
</feature>
<accession>A0A165Y872</accession>
<evidence type="ECO:0000256" key="1">
    <source>
        <dbReference type="SAM" id="MobiDB-lite"/>
    </source>
</evidence>
<feature type="compositionally biased region" description="Polar residues" evidence="1">
    <location>
        <begin position="27"/>
        <end position="41"/>
    </location>
</feature>
<protein>
    <submittedName>
        <fullName evidence="2">C4-dicarboxylate ABC transporter substrate-binding protein</fullName>
    </submittedName>
</protein>
<dbReference type="OrthoDB" id="9776669at2"/>
<dbReference type="PROSITE" id="PS51257">
    <property type="entry name" value="PROKAR_LIPOPROTEIN"/>
    <property type="match status" value="1"/>
</dbReference>
<reference evidence="2 3" key="1">
    <citation type="submission" date="2016-04" db="EMBL/GenBank/DDBJ databases">
        <title>Draft genome sequence of Aeribacillus pallidus 8m3 from petroleum reservoir.</title>
        <authorList>
            <person name="Poltaraus A.B."/>
            <person name="Nazina T.N."/>
            <person name="Tourova T.P."/>
            <person name="Malakho S.M."/>
            <person name="Korshunova A.V."/>
            <person name="Sokolova D.S."/>
        </authorList>
    </citation>
    <scope>NUCLEOTIDE SEQUENCE [LARGE SCALE GENOMIC DNA]</scope>
    <source>
        <strain evidence="2 3">8m3</strain>
    </source>
</reference>
<dbReference type="Pfam" id="PF16868">
    <property type="entry name" value="NMT1_3"/>
    <property type="match status" value="1"/>
</dbReference>
<comment type="caution">
    <text evidence="2">The sequence shown here is derived from an EMBL/GenBank/DDBJ whole genome shotgun (WGS) entry which is preliminary data.</text>
</comment>
<dbReference type="InterPro" id="IPR011852">
    <property type="entry name" value="TRAP_TAXI"/>
</dbReference>
<dbReference type="RefSeq" id="WP_063387529.1">
    <property type="nucleotide sequence ID" value="NZ_LWBR01000014.1"/>
</dbReference>
<dbReference type="PANTHER" id="PTHR42941">
    <property type="entry name" value="SLL1037 PROTEIN"/>
    <property type="match status" value="1"/>
</dbReference>
<evidence type="ECO:0000313" key="3">
    <source>
        <dbReference type="Proteomes" id="UP000076476"/>
    </source>
</evidence>
<proteinExistence type="predicted"/>
<dbReference type="CDD" id="cd13567">
    <property type="entry name" value="PBP2_TtGluBP"/>
    <property type="match status" value="1"/>
</dbReference>
<dbReference type="Gene3D" id="3.40.190.10">
    <property type="entry name" value="Periplasmic binding protein-like II"/>
    <property type="match status" value="2"/>
</dbReference>
<sequence>MIKWRSGLIFLTALLFIMIISACGNNSEGGSSKSDGSNQSGEKAGSKTLSILTGGTGGTYYPLGGSMAQIISEETDFNANAQSSGASAENMQALKNGEADIAFSQTDIAAYALNGELMFKDNKVDNVKAIGTLYPETVQIITTKDSGIHSVEDLKGKSVSVGAPGSGVNANAQQILEIHGLSFDDIKAQSLSFDESTDGIQSGSIDAAFITAGTPTAAVESLSAQKEIRVIPIADDKIKQLIEKYPYYAEDTVPKGTYKIPENVKTVAVKAMLVVRGELDEDAVYNITKAIFENTNKITHAKGKLIKAEAALDGIGNLPLHPGAETYFSEKGIQP</sequence>
<keyword evidence="3" id="KW-1185">Reference proteome</keyword>
<evidence type="ECO:0000313" key="2">
    <source>
        <dbReference type="EMBL" id="KZN96825.1"/>
    </source>
</evidence>
<name>A0A165Y872_9BACI</name>
<organism evidence="2 3">
    <name type="scientific">Aeribacillus pallidus</name>
    <dbReference type="NCBI Taxonomy" id="33936"/>
    <lineage>
        <taxon>Bacteria</taxon>
        <taxon>Bacillati</taxon>
        <taxon>Bacillota</taxon>
        <taxon>Bacilli</taxon>
        <taxon>Bacillales</taxon>
        <taxon>Bacillaceae</taxon>
        <taxon>Aeribacillus</taxon>
    </lineage>
</organism>
<dbReference type="NCBIfam" id="TIGR02122">
    <property type="entry name" value="TRAP_TAXI"/>
    <property type="match status" value="1"/>
</dbReference>
<dbReference type="STRING" id="33936.AZI98_06790"/>
<gene>
    <name evidence="2" type="ORF">AZI98_06790</name>
</gene>
<dbReference type="PANTHER" id="PTHR42941:SF1">
    <property type="entry name" value="SLL1037 PROTEIN"/>
    <property type="match status" value="1"/>
</dbReference>
<dbReference type="EMBL" id="LWBR01000014">
    <property type="protein sequence ID" value="KZN96825.1"/>
    <property type="molecule type" value="Genomic_DNA"/>
</dbReference>
<dbReference type="SUPFAM" id="SSF53850">
    <property type="entry name" value="Periplasmic binding protein-like II"/>
    <property type="match status" value="1"/>
</dbReference>
<dbReference type="AlphaFoldDB" id="A0A165Y872"/>